<accession>A0ABM5YQ08</accession>
<sequence>MTLSFHLSQWLYRTFFKSYLKFDGNYSIHDNVKNTSESHTCTLYAKDEHHANRILESYRYAHCIWLDKQHSWYGMKYKNLGTGKRGIVKTVAANGIGIANVKSNFDKGFNAGGQSPIALFSLLVDIFLDLAKRRAESKKQAHVASRKTLLFILFILATFCAAVVFLSLYLFLFDNLTLMGGLLSGTLLATCCVMLKTTYKLIEAYDE</sequence>
<dbReference type="RefSeq" id="WP_061093685.1">
    <property type="nucleotide sequence ID" value="NZ_CP013927.1"/>
</dbReference>
<keyword evidence="1" id="KW-0812">Transmembrane</keyword>
<evidence type="ECO:0000313" key="3">
    <source>
        <dbReference type="Proteomes" id="UP000056750"/>
    </source>
</evidence>
<keyword evidence="1" id="KW-1133">Transmembrane helix</keyword>
<organism evidence="2 3">
    <name type="scientific">Alteromonas stellipolaris</name>
    <dbReference type="NCBI Taxonomy" id="233316"/>
    <lineage>
        <taxon>Bacteria</taxon>
        <taxon>Pseudomonadati</taxon>
        <taxon>Pseudomonadota</taxon>
        <taxon>Gammaproteobacteria</taxon>
        <taxon>Alteromonadales</taxon>
        <taxon>Alteromonadaceae</taxon>
        <taxon>Alteromonas/Salinimonas group</taxon>
        <taxon>Alteromonas</taxon>
    </lineage>
</organism>
<proteinExistence type="predicted"/>
<evidence type="ECO:0000256" key="1">
    <source>
        <dbReference type="SAM" id="Phobius"/>
    </source>
</evidence>
<dbReference type="EMBL" id="CP013927">
    <property type="protein sequence ID" value="AMJ76644.1"/>
    <property type="molecule type" value="Genomic_DNA"/>
</dbReference>
<feature type="transmembrane region" description="Helical" evidence="1">
    <location>
        <begin position="178"/>
        <end position="195"/>
    </location>
</feature>
<keyword evidence="3" id="KW-1185">Reference proteome</keyword>
<feature type="transmembrane region" description="Helical" evidence="1">
    <location>
        <begin position="149"/>
        <end position="172"/>
    </location>
</feature>
<reference evidence="2 3" key="1">
    <citation type="submission" date="2015-12" db="EMBL/GenBank/DDBJ databases">
        <title>Intraspecies pangenome expansion in the marine bacterium Alteromonas.</title>
        <authorList>
            <person name="Lopez-Perez M."/>
            <person name="Rodriguez-Valera F."/>
        </authorList>
    </citation>
    <scope>NUCLEOTIDE SEQUENCE [LARGE SCALE GENOMIC DNA]</scope>
    <source>
        <strain evidence="2 3">LMG 21861</strain>
        <plasmid evidence="2 3">pASTE61-200</plasmid>
    </source>
</reference>
<dbReference type="Proteomes" id="UP000056750">
    <property type="component" value="Plasmid pASTE61-200"/>
</dbReference>
<gene>
    <name evidence="2" type="ORF">AVL57_00420</name>
</gene>
<name>A0ABM5YQ08_9ALTE</name>
<geneLocation type="plasmid" evidence="2 3">
    <name>pASTE61-200</name>
</geneLocation>
<keyword evidence="2" id="KW-0614">Plasmid</keyword>
<evidence type="ECO:0000313" key="2">
    <source>
        <dbReference type="EMBL" id="AMJ76644.1"/>
    </source>
</evidence>
<keyword evidence="1" id="KW-0472">Membrane</keyword>
<protein>
    <submittedName>
        <fullName evidence="2">Uncharacterized protein</fullName>
    </submittedName>
</protein>